<evidence type="ECO:0000313" key="1">
    <source>
        <dbReference type="EMBL" id="KAF2796145.1"/>
    </source>
</evidence>
<evidence type="ECO:0000313" key="2">
    <source>
        <dbReference type="Proteomes" id="UP000799757"/>
    </source>
</evidence>
<dbReference type="EMBL" id="MU001838">
    <property type="protein sequence ID" value="KAF2796145.1"/>
    <property type="molecule type" value="Genomic_DNA"/>
</dbReference>
<feature type="non-terminal residue" evidence="1">
    <location>
        <position position="1"/>
    </location>
</feature>
<name>A0A6A6XJQ6_9PLEO</name>
<dbReference type="Proteomes" id="UP000799757">
    <property type="component" value="Unassembled WGS sequence"/>
</dbReference>
<reference evidence="1" key="1">
    <citation type="journal article" date="2020" name="Stud. Mycol.">
        <title>101 Dothideomycetes genomes: a test case for predicting lifestyles and emergence of pathogens.</title>
        <authorList>
            <person name="Haridas S."/>
            <person name="Albert R."/>
            <person name="Binder M."/>
            <person name="Bloem J."/>
            <person name="Labutti K."/>
            <person name="Salamov A."/>
            <person name="Andreopoulos B."/>
            <person name="Baker S."/>
            <person name="Barry K."/>
            <person name="Bills G."/>
            <person name="Bluhm B."/>
            <person name="Cannon C."/>
            <person name="Castanera R."/>
            <person name="Culley D."/>
            <person name="Daum C."/>
            <person name="Ezra D."/>
            <person name="Gonzalez J."/>
            <person name="Henrissat B."/>
            <person name="Kuo A."/>
            <person name="Liang C."/>
            <person name="Lipzen A."/>
            <person name="Lutzoni F."/>
            <person name="Magnuson J."/>
            <person name="Mondo S."/>
            <person name="Nolan M."/>
            <person name="Ohm R."/>
            <person name="Pangilinan J."/>
            <person name="Park H.-J."/>
            <person name="Ramirez L."/>
            <person name="Alfaro M."/>
            <person name="Sun H."/>
            <person name="Tritt A."/>
            <person name="Yoshinaga Y."/>
            <person name="Zwiers L.-H."/>
            <person name="Turgeon B."/>
            <person name="Goodwin S."/>
            <person name="Spatafora J."/>
            <person name="Crous P."/>
            <person name="Grigoriev I."/>
        </authorList>
    </citation>
    <scope>NUCLEOTIDE SEQUENCE</scope>
    <source>
        <strain evidence="1">CBS 109.77</strain>
    </source>
</reference>
<organism evidence="1 2">
    <name type="scientific">Melanomma pulvis-pyrius CBS 109.77</name>
    <dbReference type="NCBI Taxonomy" id="1314802"/>
    <lineage>
        <taxon>Eukaryota</taxon>
        <taxon>Fungi</taxon>
        <taxon>Dikarya</taxon>
        <taxon>Ascomycota</taxon>
        <taxon>Pezizomycotina</taxon>
        <taxon>Dothideomycetes</taxon>
        <taxon>Pleosporomycetidae</taxon>
        <taxon>Pleosporales</taxon>
        <taxon>Melanommataceae</taxon>
        <taxon>Melanomma</taxon>
    </lineage>
</organism>
<protein>
    <submittedName>
        <fullName evidence="1">Uncharacterized protein</fullName>
    </submittedName>
</protein>
<proteinExistence type="predicted"/>
<dbReference type="AlphaFoldDB" id="A0A6A6XJQ6"/>
<keyword evidence="2" id="KW-1185">Reference proteome</keyword>
<accession>A0A6A6XJQ6</accession>
<gene>
    <name evidence="1" type="ORF">K505DRAFT_238405</name>
</gene>
<dbReference type="OrthoDB" id="2787676at2759"/>
<sequence length="75" mass="8475">IGVRFDYDDEVTQNGIVLHKFQWKPNAGKITASLKYWRERHRGTDSVITTVIIKRGGTKSEVVQAVEEAMSNVKA</sequence>